<dbReference type="Gene3D" id="2.70.70.10">
    <property type="entry name" value="Glucose Permease (Domain IIA)"/>
    <property type="match status" value="1"/>
</dbReference>
<keyword evidence="4" id="KW-1185">Reference proteome</keyword>
<dbReference type="InterPro" id="IPR011055">
    <property type="entry name" value="Dup_hybrid_motif"/>
</dbReference>
<evidence type="ECO:0008006" key="5">
    <source>
        <dbReference type="Google" id="ProtNLM"/>
    </source>
</evidence>
<feature type="domain" description="M23ase beta-sheet core" evidence="1">
    <location>
        <begin position="181"/>
        <end position="285"/>
    </location>
</feature>
<proteinExistence type="predicted"/>
<sequence length="294" mass="32934">MLLVLGFSLSAISRADTISSYKPKPDPMPGGVAVIELPVSLGTEEEPVVYFQGRRVFVKNHPYNQKSDNRWITWVGIPLNTQPGKVPLLIEQPNGRNREIMINIRPSKHSERYLVSRKPIQKNLSAAQQQQIMNDADLIKRLTQQRSGLKPDTRPFMHPTRGEVIRPFGDQTYLNGELLDSHNGIDLSGQRANAPAGGKVVLIKDLFYGGKTVLIDHGRGLFTQYSHLASVNVRVREGQRIRRGEEIGKIGRSGHRIDIGKDYAADITQPHLHWSVSLNGVFVNPELFLDKAAR</sequence>
<accession>A0A1T1HFY1</accession>
<dbReference type="InterPro" id="IPR016047">
    <property type="entry name" value="M23ase_b-sheet_dom"/>
</dbReference>
<comment type="caution">
    <text evidence="3">The sequence shown here is derived from an EMBL/GenBank/DDBJ whole genome shotgun (WGS) entry which is preliminary data.</text>
</comment>
<dbReference type="InterPro" id="IPR050570">
    <property type="entry name" value="Cell_wall_metabolism_enzyme"/>
</dbReference>
<reference evidence="3" key="1">
    <citation type="submission" date="2017-02" db="EMBL/GenBank/DDBJ databases">
        <title>Draft Genome Sequence of the Salt Water Bacterium Oceanospirillum linum ATCC 11336.</title>
        <authorList>
            <person name="Trachtenberg A.M."/>
            <person name="Carney J.G."/>
            <person name="Linnane J.D."/>
            <person name="Rheaume B.A."/>
            <person name="Pitts N.L."/>
            <person name="Mykles D.L."/>
            <person name="Maclea K.S."/>
        </authorList>
    </citation>
    <scope>NUCLEOTIDE SEQUENCE [LARGE SCALE GENOMIC DNA]</scope>
    <source>
        <strain evidence="3">ATCC 11336</strain>
    </source>
</reference>
<dbReference type="PANTHER" id="PTHR21666:SF285">
    <property type="entry name" value="M23 FAMILY METALLOPEPTIDASE"/>
    <property type="match status" value="1"/>
</dbReference>
<dbReference type="AlphaFoldDB" id="A0A1T1HFY1"/>
<dbReference type="InterPro" id="IPR040487">
    <property type="entry name" value="Peptidase_M23_N"/>
</dbReference>
<dbReference type="STRING" id="966.BTA35_0204550"/>
<dbReference type="PANTHER" id="PTHR21666">
    <property type="entry name" value="PEPTIDASE-RELATED"/>
    <property type="match status" value="1"/>
</dbReference>
<organism evidence="3 4">
    <name type="scientific">Oceanospirillum linum</name>
    <dbReference type="NCBI Taxonomy" id="966"/>
    <lineage>
        <taxon>Bacteria</taxon>
        <taxon>Pseudomonadati</taxon>
        <taxon>Pseudomonadota</taxon>
        <taxon>Gammaproteobacteria</taxon>
        <taxon>Oceanospirillales</taxon>
        <taxon>Oceanospirillaceae</taxon>
        <taxon>Oceanospirillum</taxon>
    </lineage>
</organism>
<dbReference type="Gene3D" id="2.60.40.1590">
    <property type="entry name" value="Peptidoglycan hydrolase domains"/>
    <property type="match status" value="1"/>
</dbReference>
<dbReference type="Proteomes" id="UP000190064">
    <property type="component" value="Unassembled WGS sequence"/>
</dbReference>
<evidence type="ECO:0000313" key="4">
    <source>
        <dbReference type="Proteomes" id="UP000190064"/>
    </source>
</evidence>
<dbReference type="Pfam" id="PF01551">
    <property type="entry name" value="Peptidase_M23"/>
    <property type="match status" value="1"/>
</dbReference>
<feature type="domain" description="Peptidase family M23 N-terminal" evidence="2">
    <location>
        <begin position="27"/>
        <end position="97"/>
    </location>
</feature>
<evidence type="ECO:0000259" key="1">
    <source>
        <dbReference type="Pfam" id="PF01551"/>
    </source>
</evidence>
<gene>
    <name evidence="3" type="ORF">BTA35_0204550</name>
</gene>
<dbReference type="EMBL" id="MTSD02000001">
    <property type="protein sequence ID" value="OOV88753.1"/>
    <property type="molecule type" value="Genomic_DNA"/>
</dbReference>
<name>A0A1T1HFY1_OCELI</name>
<protein>
    <recommendedName>
        <fullName evidence="5">Peptidase M23 domain-containing protein</fullName>
    </recommendedName>
</protein>
<dbReference type="CDD" id="cd12797">
    <property type="entry name" value="M23_peptidase"/>
    <property type="match status" value="1"/>
</dbReference>
<dbReference type="Pfam" id="PF18421">
    <property type="entry name" value="Peptidase_M23_N"/>
    <property type="match status" value="1"/>
</dbReference>
<dbReference type="GO" id="GO:0004222">
    <property type="term" value="F:metalloendopeptidase activity"/>
    <property type="evidence" value="ECO:0007669"/>
    <property type="project" value="TreeGrafter"/>
</dbReference>
<evidence type="ECO:0000259" key="2">
    <source>
        <dbReference type="Pfam" id="PF18421"/>
    </source>
</evidence>
<dbReference type="SUPFAM" id="SSF51261">
    <property type="entry name" value="Duplicated hybrid motif"/>
    <property type="match status" value="1"/>
</dbReference>
<evidence type="ECO:0000313" key="3">
    <source>
        <dbReference type="EMBL" id="OOV88753.1"/>
    </source>
</evidence>